<evidence type="ECO:0000313" key="1">
    <source>
        <dbReference type="EMBL" id="GMA39375.1"/>
    </source>
</evidence>
<accession>A0ABQ6IPX1</accession>
<dbReference type="Proteomes" id="UP001157126">
    <property type="component" value="Unassembled WGS sequence"/>
</dbReference>
<name>A0ABQ6IPX1_9MICO</name>
<organism evidence="1 2">
    <name type="scientific">Mobilicoccus caccae</name>
    <dbReference type="NCBI Taxonomy" id="1859295"/>
    <lineage>
        <taxon>Bacteria</taxon>
        <taxon>Bacillati</taxon>
        <taxon>Actinomycetota</taxon>
        <taxon>Actinomycetes</taxon>
        <taxon>Micrococcales</taxon>
        <taxon>Dermatophilaceae</taxon>
        <taxon>Mobilicoccus</taxon>
    </lineage>
</organism>
<dbReference type="InterPro" id="IPR036388">
    <property type="entry name" value="WH-like_DNA-bd_sf"/>
</dbReference>
<evidence type="ECO:0008006" key="3">
    <source>
        <dbReference type="Google" id="ProtNLM"/>
    </source>
</evidence>
<dbReference type="RefSeq" id="WP_348536118.1">
    <property type="nucleotide sequence ID" value="NZ_BSUO01000001.1"/>
</dbReference>
<proteinExistence type="predicted"/>
<evidence type="ECO:0000313" key="2">
    <source>
        <dbReference type="Proteomes" id="UP001157126"/>
    </source>
</evidence>
<dbReference type="EMBL" id="BSUO01000001">
    <property type="protein sequence ID" value="GMA39375.1"/>
    <property type="molecule type" value="Genomic_DNA"/>
</dbReference>
<dbReference type="SUPFAM" id="SSF46785">
    <property type="entry name" value="Winged helix' DNA-binding domain"/>
    <property type="match status" value="1"/>
</dbReference>
<protein>
    <recommendedName>
        <fullName evidence="3">PadR family transcriptional regulator</fullName>
    </recommendedName>
</protein>
<dbReference type="InterPro" id="IPR036390">
    <property type="entry name" value="WH_DNA-bd_sf"/>
</dbReference>
<comment type="caution">
    <text evidence="1">The sequence shown here is derived from an EMBL/GenBank/DDBJ whole genome shotgun (WGS) entry which is preliminary data.</text>
</comment>
<reference evidence="2" key="1">
    <citation type="journal article" date="2019" name="Int. J. Syst. Evol. Microbiol.">
        <title>The Global Catalogue of Microorganisms (GCM) 10K type strain sequencing project: providing services to taxonomists for standard genome sequencing and annotation.</title>
        <authorList>
            <consortium name="The Broad Institute Genomics Platform"/>
            <consortium name="The Broad Institute Genome Sequencing Center for Infectious Disease"/>
            <person name="Wu L."/>
            <person name="Ma J."/>
        </authorList>
    </citation>
    <scope>NUCLEOTIDE SEQUENCE [LARGE SCALE GENOMIC DNA]</scope>
    <source>
        <strain evidence="2">NBRC 113072</strain>
    </source>
</reference>
<keyword evidence="2" id="KW-1185">Reference proteome</keyword>
<gene>
    <name evidence="1" type="ORF">GCM10025883_14200</name>
</gene>
<dbReference type="Gene3D" id="1.10.10.10">
    <property type="entry name" value="Winged helix-like DNA-binding domain superfamily/Winged helix DNA-binding domain"/>
    <property type="match status" value="1"/>
</dbReference>
<sequence>MTTSWPGEWLRGPLTLAVLRILDDGPTYGYAIATRLEENGFGAIKGARSTPCSAGSRRPGR</sequence>